<dbReference type="Gene3D" id="1.20.1290.10">
    <property type="entry name" value="AhpD-like"/>
    <property type="match status" value="1"/>
</dbReference>
<dbReference type="STRING" id="443610.VE25_14945"/>
<accession>A0A0F5FQC7</accession>
<dbReference type="EMBL" id="JZEX01000124">
    <property type="protein sequence ID" value="KKB11074.1"/>
    <property type="molecule type" value="Genomic_DNA"/>
</dbReference>
<comment type="caution">
    <text evidence="2">The sequence shown here is derived from an EMBL/GenBank/DDBJ whole genome shotgun (WGS) entry which is preliminary data.</text>
</comment>
<dbReference type="PATRIC" id="fig|443610.3.peg.1259"/>
<dbReference type="RefSeq" id="WP_046109433.1">
    <property type="nucleotide sequence ID" value="NZ_JZEX01000124.1"/>
</dbReference>
<dbReference type="GO" id="GO:0051920">
    <property type="term" value="F:peroxiredoxin activity"/>
    <property type="evidence" value="ECO:0007669"/>
    <property type="project" value="InterPro"/>
</dbReference>
<sequence>MTRPNPFIAHTALIQPLVDLGASVHSSLDAGLSFLVRIRASQINGCTASLFNNLRLARENGESEERLGVLAAWRRSPLFSSRERAALAWAEALTLVSAAGVPDDVYKAFAAEFSEEEQVRLTLMIALVNGFNRLGVGFAVGHPPVAAAKAA</sequence>
<feature type="domain" description="Carboxymuconolactone decarboxylase-like" evidence="1">
    <location>
        <begin position="25"/>
        <end position="92"/>
    </location>
</feature>
<proteinExistence type="predicted"/>
<dbReference type="AlphaFoldDB" id="A0A0F5FQC7"/>
<dbReference type="InterPro" id="IPR029032">
    <property type="entry name" value="AhpD-like"/>
</dbReference>
<evidence type="ECO:0000313" key="3">
    <source>
        <dbReference type="Proteomes" id="UP000033632"/>
    </source>
</evidence>
<dbReference type="Pfam" id="PF02627">
    <property type="entry name" value="CMD"/>
    <property type="match status" value="1"/>
</dbReference>
<dbReference type="OrthoDB" id="9801997at2"/>
<evidence type="ECO:0000259" key="1">
    <source>
        <dbReference type="Pfam" id="PF02627"/>
    </source>
</evidence>
<evidence type="ECO:0000313" key="2">
    <source>
        <dbReference type="EMBL" id="KKB11074.1"/>
    </source>
</evidence>
<reference evidence="2 3" key="1">
    <citation type="submission" date="2015-03" db="EMBL/GenBank/DDBJ databases">
        <authorList>
            <person name="Hassan Y.I."/>
            <person name="Lepp D."/>
            <person name="Li X.-Z."/>
            <person name="Zhou T."/>
        </authorList>
    </citation>
    <scope>NUCLEOTIDE SEQUENCE [LARGE SCALE GENOMIC DNA]</scope>
    <source>
        <strain evidence="2 3">BD-c194</strain>
    </source>
</reference>
<protein>
    <recommendedName>
        <fullName evidence="1">Carboxymuconolactone decarboxylase-like domain-containing protein</fullName>
    </recommendedName>
</protein>
<gene>
    <name evidence="2" type="ORF">VE25_14945</name>
</gene>
<dbReference type="PANTHER" id="PTHR34846">
    <property type="entry name" value="4-CARBOXYMUCONOLACTONE DECARBOXYLASE FAMILY PROTEIN (AFU_ORTHOLOGUE AFUA_6G11590)"/>
    <property type="match status" value="1"/>
</dbReference>
<dbReference type="Proteomes" id="UP000033632">
    <property type="component" value="Unassembled WGS sequence"/>
</dbReference>
<dbReference type="InterPro" id="IPR003779">
    <property type="entry name" value="CMD-like"/>
</dbReference>
<keyword evidence="3" id="KW-1185">Reference proteome</keyword>
<organism evidence="2 3">
    <name type="scientific">Devosia geojensis</name>
    <dbReference type="NCBI Taxonomy" id="443610"/>
    <lineage>
        <taxon>Bacteria</taxon>
        <taxon>Pseudomonadati</taxon>
        <taxon>Pseudomonadota</taxon>
        <taxon>Alphaproteobacteria</taxon>
        <taxon>Hyphomicrobiales</taxon>
        <taxon>Devosiaceae</taxon>
        <taxon>Devosia</taxon>
    </lineage>
</organism>
<dbReference type="SUPFAM" id="SSF69118">
    <property type="entry name" value="AhpD-like"/>
    <property type="match status" value="1"/>
</dbReference>
<dbReference type="PANTHER" id="PTHR34846:SF10">
    <property type="entry name" value="CYTOPLASMIC PROTEIN"/>
    <property type="match status" value="1"/>
</dbReference>
<name>A0A0F5FQC7_9HYPH</name>